<dbReference type="AlphaFoldDB" id="A0A8H4VS98"/>
<evidence type="ECO:0000313" key="3">
    <source>
        <dbReference type="Proteomes" id="UP000521872"/>
    </source>
</evidence>
<dbReference type="EMBL" id="JAACJL010000015">
    <property type="protein sequence ID" value="KAF4620966.1"/>
    <property type="molecule type" value="Genomic_DNA"/>
</dbReference>
<protein>
    <recommendedName>
        <fullName evidence="1">F-box domain-containing protein</fullName>
    </recommendedName>
</protein>
<dbReference type="PROSITE" id="PS50181">
    <property type="entry name" value="FBOX"/>
    <property type="match status" value="1"/>
</dbReference>
<dbReference type="Pfam" id="PF12937">
    <property type="entry name" value="F-box-like"/>
    <property type="match status" value="1"/>
</dbReference>
<dbReference type="InterPro" id="IPR001810">
    <property type="entry name" value="F-box_dom"/>
</dbReference>
<dbReference type="CDD" id="cd09917">
    <property type="entry name" value="F-box_SF"/>
    <property type="match status" value="1"/>
</dbReference>
<feature type="domain" description="F-box" evidence="1">
    <location>
        <begin position="16"/>
        <end position="62"/>
    </location>
</feature>
<dbReference type="Gene3D" id="1.20.1280.50">
    <property type="match status" value="1"/>
</dbReference>
<organism evidence="2 3">
    <name type="scientific">Agrocybe pediades</name>
    <dbReference type="NCBI Taxonomy" id="84607"/>
    <lineage>
        <taxon>Eukaryota</taxon>
        <taxon>Fungi</taxon>
        <taxon>Dikarya</taxon>
        <taxon>Basidiomycota</taxon>
        <taxon>Agaricomycotina</taxon>
        <taxon>Agaricomycetes</taxon>
        <taxon>Agaricomycetidae</taxon>
        <taxon>Agaricales</taxon>
        <taxon>Agaricineae</taxon>
        <taxon>Strophariaceae</taxon>
        <taxon>Agrocybe</taxon>
    </lineage>
</organism>
<comment type="caution">
    <text evidence="2">The sequence shown here is derived from an EMBL/GenBank/DDBJ whole genome shotgun (WGS) entry which is preliminary data.</text>
</comment>
<keyword evidence="3" id="KW-1185">Reference proteome</keyword>
<accession>A0A8H4VS98</accession>
<dbReference type="Proteomes" id="UP000521872">
    <property type="component" value="Unassembled WGS sequence"/>
</dbReference>
<dbReference type="SUPFAM" id="SSF81383">
    <property type="entry name" value="F-box domain"/>
    <property type="match status" value="1"/>
</dbReference>
<evidence type="ECO:0000259" key="1">
    <source>
        <dbReference type="PROSITE" id="PS50181"/>
    </source>
</evidence>
<evidence type="ECO:0000313" key="2">
    <source>
        <dbReference type="EMBL" id="KAF4620966.1"/>
    </source>
</evidence>
<dbReference type="InterPro" id="IPR036047">
    <property type="entry name" value="F-box-like_dom_sf"/>
</dbReference>
<gene>
    <name evidence="2" type="ORF">D9613_001250</name>
</gene>
<reference evidence="2 3" key="1">
    <citation type="submission" date="2019-12" db="EMBL/GenBank/DDBJ databases">
        <authorList>
            <person name="Floudas D."/>
            <person name="Bentzer J."/>
            <person name="Ahren D."/>
            <person name="Johansson T."/>
            <person name="Persson P."/>
            <person name="Tunlid A."/>
        </authorList>
    </citation>
    <scope>NUCLEOTIDE SEQUENCE [LARGE SCALE GENOMIC DNA]</scope>
    <source>
        <strain evidence="2 3">CBS 102.39</strain>
    </source>
</reference>
<proteinExistence type="predicted"/>
<sequence length="536" mass="61522">MLVPLFTAAQDQPNPPNTITTLPTEILVEILKELEYSDVLRVRRTCKLLHQATTARPIWENFFLECKESPPGNLKLEKPLYMYSSEELERLVLVSKSTEVGWHTRDNVPSRQRSISMEDEPLYRRVYLVPGGRWLLVFRTEGEISYYDLDSADYEKKKILVPSYIRPARWNTAFFTVDASDRLFSQSFKLAQYVREDGSPEGSVYRVIKIWNIASVLEGHVVTGLEATCLKTILVDLEVEDVNVPLSMRDRTLAFSVSPPRSSLRGRRYICVIEWPSVKDGSLDYPRRVLYTIDNAREIHILPNNRVAAIAAPELLVYDYSSLEYMDHIPQRRLDHFELTPPMKCLLWLTPSNPMVSTPYEAQGGVHFFVVTKQTAQSIFIPDEFGAPGSSSNLTLDNFGTPGFSSPGLLRVQTLMHVPRHKYRDPFTARYSLGRSRAVLHYPNHETTSFEFFLLHQEQMFAPDYIPVVKVIPCKVRSKRQQEQAINPEPSPSLSAAWEYEMPYRNLLLDEGTGRVVVPFEKRFGLVDFALVHKTK</sequence>
<dbReference type="SMART" id="SM00256">
    <property type="entry name" value="FBOX"/>
    <property type="match status" value="1"/>
</dbReference>
<name>A0A8H4VS98_9AGAR</name>